<sequence>MYIDLVLFDMLGRYQEEFATRQLCLIGKHPLSAQSLSDQRVSGIADYVLGYEPPIRTVPRSFESFSIIVEAKKDSLGPDLGQIVAYMVAAQQHRLGLRPSRITNIIYGMISDGILWRFLRLDGKVLRVSDVVHAISNYGQRHVYLYIDRIIRASIESSPHMSPRKPLSN</sequence>
<organism evidence="1 2">
    <name type="scientific">Blastomyces parvus</name>
    <dbReference type="NCBI Taxonomy" id="2060905"/>
    <lineage>
        <taxon>Eukaryota</taxon>
        <taxon>Fungi</taxon>
        <taxon>Dikarya</taxon>
        <taxon>Ascomycota</taxon>
        <taxon>Pezizomycotina</taxon>
        <taxon>Eurotiomycetes</taxon>
        <taxon>Eurotiomycetidae</taxon>
        <taxon>Onygenales</taxon>
        <taxon>Ajellomycetaceae</taxon>
        <taxon>Blastomyces</taxon>
    </lineage>
</organism>
<comment type="caution">
    <text evidence="1">The sequence shown here is derived from an EMBL/GenBank/DDBJ whole genome shotgun (WGS) entry which is preliminary data.</text>
</comment>
<dbReference type="STRING" id="2060905.A0A2B7WNS5"/>
<name>A0A2B7WNS5_9EURO</name>
<dbReference type="AlphaFoldDB" id="A0A2B7WNS5"/>
<keyword evidence="2" id="KW-1185">Reference proteome</keyword>
<proteinExistence type="predicted"/>
<dbReference type="OrthoDB" id="2103397at2759"/>
<evidence type="ECO:0000313" key="1">
    <source>
        <dbReference type="EMBL" id="PGG98208.1"/>
    </source>
</evidence>
<gene>
    <name evidence="1" type="ORF">GX51_06928</name>
</gene>
<reference evidence="1 2" key="1">
    <citation type="submission" date="2017-10" db="EMBL/GenBank/DDBJ databases">
        <title>Comparative genomics in systemic dimorphic fungi from Ajellomycetaceae.</title>
        <authorList>
            <person name="Munoz J.F."/>
            <person name="Mcewen J.G."/>
            <person name="Clay O.K."/>
            <person name="Cuomo C.A."/>
        </authorList>
    </citation>
    <scope>NUCLEOTIDE SEQUENCE [LARGE SCALE GENOMIC DNA]</scope>
    <source>
        <strain evidence="1 2">UAMH130</strain>
    </source>
</reference>
<dbReference type="EMBL" id="PDNC01000125">
    <property type="protein sequence ID" value="PGG98208.1"/>
    <property type="molecule type" value="Genomic_DNA"/>
</dbReference>
<protein>
    <recommendedName>
        <fullName evidence="3">Fungal-type protein kinase domain-containing protein</fullName>
    </recommendedName>
</protein>
<dbReference type="Proteomes" id="UP000224080">
    <property type="component" value="Unassembled WGS sequence"/>
</dbReference>
<evidence type="ECO:0008006" key="3">
    <source>
        <dbReference type="Google" id="ProtNLM"/>
    </source>
</evidence>
<accession>A0A2B7WNS5</accession>
<evidence type="ECO:0000313" key="2">
    <source>
        <dbReference type="Proteomes" id="UP000224080"/>
    </source>
</evidence>